<evidence type="ECO:0000256" key="1">
    <source>
        <dbReference type="ARBA" id="ARBA00001946"/>
    </source>
</evidence>
<evidence type="ECO:0000259" key="11">
    <source>
        <dbReference type="Pfam" id="PF02880"/>
    </source>
</evidence>
<proteinExistence type="inferred from homology"/>
<dbReference type="Pfam" id="PF00408">
    <property type="entry name" value="PGM_PMM_IV"/>
    <property type="match status" value="1"/>
</dbReference>
<evidence type="ECO:0000259" key="10">
    <source>
        <dbReference type="Pfam" id="PF02879"/>
    </source>
</evidence>
<feature type="domain" description="Alpha-D-phosphohexomutase C-terminal" evidence="8">
    <location>
        <begin position="597"/>
        <end position="632"/>
    </location>
</feature>
<protein>
    <submittedName>
        <fullName evidence="12">Phospho-sugar mutase</fullName>
    </submittedName>
</protein>
<dbReference type="PANTHER" id="PTHR45745">
    <property type="entry name" value="PHOSPHOMANNOMUTASE 45A"/>
    <property type="match status" value="1"/>
</dbReference>
<sequence length="668" mass="68136">MPEMARVADRFSSGFDAQVVRDWIADDPDPVTRAELQDLLEAAVGTAGTTTAEAGDGPAPSEPVSSDSADPAAEVPGPGAPGPGAPDAATQARAELEDRFLAPLSFGTAGLRGAIAAGPNRMNRAVVIRAAAGVSHFLRDTLGEGFTVVIGCDARHGSADFARDTAAVVTAAGGRAILLPAQLPTPVLALAVNRLGADAGVMVTASHNPPADNGYKVYLGEAPLAAVLSGTEDPEVIRAGAGAQIVPPFDALIAEAIAAVPSVAGTPRAESGWEMAGEEIVEEYLAHIDALGERRQTPVRIVMTSLHGVGGQTALRALERCGFSDVHVVGSQADPDPEFPTVAFPNPEEHGALDAALDLAAQVDADLIIAHDPDADRFSAAIPVAAHAQHTGSSPGPAHGDPTAPVPLPADSSPAAPNAPGTAVRTYRQLTGDEVGLLLGERIASRVDVGGAAAVLANSIVSSQALSAVAAAHGLTHANTLTGFKWISRVPGLVFGYEEALGYCVAPQAVRDKDGISASIVFAGLVSELAGAGSTVEAELARIRQRDGVFLTAPVTFRMQDTALIAEAMERVRTFPPEVLAGSPVTRVVDMAEGLDALPPTDGVAIFTASGGRVIIRPSGTEPKLKCYLEVTGNGGTRDSAEGDAGPVAHARSGLDELVTAVQEYLGL</sequence>
<gene>
    <name evidence="12" type="ORF">GCM10023167_20970</name>
</gene>
<dbReference type="InterPro" id="IPR005846">
    <property type="entry name" value="A-D-PHexomutase_a/b/a-III"/>
</dbReference>
<dbReference type="InterPro" id="IPR005843">
    <property type="entry name" value="A-D-PHexomutase_C"/>
</dbReference>
<comment type="caution">
    <text evidence="12">The sequence shown here is derived from an EMBL/GenBank/DDBJ whole genome shotgun (WGS) entry which is preliminary data.</text>
</comment>
<dbReference type="Gene3D" id="3.30.310.50">
    <property type="entry name" value="Alpha-D-phosphohexomutase, C-terminal domain"/>
    <property type="match status" value="1"/>
</dbReference>
<evidence type="ECO:0000256" key="7">
    <source>
        <dbReference type="SAM" id="MobiDB-lite"/>
    </source>
</evidence>
<dbReference type="Pfam" id="PF02879">
    <property type="entry name" value="PGM_PMM_II"/>
    <property type="match status" value="1"/>
</dbReference>
<evidence type="ECO:0000313" key="12">
    <source>
        <dbReference type="EMBL" id="GAA4392605.1"/>
    </source>
</evidence>
<dbReference type="Proteomes" id="UP001500642">
    <property type="component" value="Unassembled WGS sequence"/>
</dbReference>
<evidence type="ECO:0000313" key="13">
    <source>
        <dbReference type="Proteomes" id="UP001500642"/>
    </source>
</evidence>
<name>A0ABP8JLX2_9MICO</name>
<dbReference type="PRINTS" id="PR00509">
    <property type="entry name" value="PGMPMM"/>
</dbReference>
<dbReference type="InterPro" id="IPR016055">
    <property type="entry name" value="A-D-PHexomutase_a/b/a-I/II/III"/>
</dbReference>
<dbReference type="SUPFAM" id="SSF53738">
    <property type="entry name" value="Phosphoglucomutase, first 3 domains"/>
    <property type="match status" value="3"/>
</dbReference>
<dbReference type="SUPFAM" id="SSF55957">
    <property type="entry name" value="Phosphoglucomutase, C-terminal domain"/>
    <property type="match status" value="1"/>
</dbReference>
<evidence type="ECO:0000256" key="5">
    <source>
        <dbReference type="ARBA" id="ARBA00022842"/>
    </source>
</evidence>
<keyword evidence="4" id="KW-0479">Metal-binding</keyword>
<dbReference type="EMBL" id="BAABGL010000015">
    <property type="protein sequence ID" value="GAA4392605.1"/>
    <property type="molecule type" value="Genomic_DNA"/>
</dbReference>
<dbReference type="Gene3D" id="3.40.120.10">
    <property type="entry name" value="Alpha-D-Glucose-1,6-Bisphosphate, subunit A, domain 3"/>
    <property type="match status" value="3"/>
</dbReference>
<evidence type="ECO:0000256" key="2">
    <source>
        <dbReference type="ARBA" id="ARBA00010231"/>
    </source>
</evidence>
<dbReference type="InterPro" id="IPR016066">
    <property type="entry name" value="A-D-PHexomutase_CS"/>
</dbReference>
<feature type="region of interest" description="Disordered" evidence="7">
    <location>
        <begin position="386"/>
        <end position="421"/>
    </location>
</feature>
<evidence type="ECO:0000259" key="8">
    <source>
        <dbReference type="Pfam" id="PF00408"/>
    </source>
</evidence>
<feature type="compositionally biased region" description="Low complexity" evidence="7">
    <location>
        <begin position="409"/>
        <end position="420"/>
    </location>
</feature>
<feature type="domain" description="Alpha-D-phosphohexomutase alpha/beta/alpha" evidence="11">
    <location>
        <begin position="432"/>
        <end position="528"/>
    </location>
</feature>
<organism evidence="12 13">
    <name type="scientific">Brevibacterium pityocampae</name>
    <dbReference type="NCBI Taxonomy" id="506594"/>
    <lineage>
        <taxon>Bacteria</taxon>
        <taxon>Bacillati</taxon>
        <taxon>Actinomycetota</taxon>
        <taxon>Actinomycetes</taxon>
        <taxon>Micrococcales</taxon>
        <taxon>Brevibacteriaceae</taxon>
        <taxon>Brevibacterium</taxon>
    </lineage>
</organism>
<keyword evidence="6" id="KW-0413">Isomerase</keyword>
<dbReference type="Pfam" id="PF02878">
    <property type="entry name" value="PGM_PMM_I"/>
    <property type="match status" value="1"/>
</dbReference>
<evidence type="ECO:0000256" key="6">
    <source>
        <dbReference type="ARBA" id="ARBA00023235"/>
    </source>
</evidence>
<feature type="domain" description="Alpha-D-phosphohexomutase alpha/beta/alpha" evidence="9">
    <location>
        <begin position="105"/>
        <end position="220"/>
    </location>
</feature>
<feature type="domain" description="Alpha-D-phosphohexomutase alpha/beta/alpha" evidence="10">
    <location>
        <begin position="283"/>
        <end position="381"/>
    </location>
</feature>
<evidence type="ECO:0000256" key="3">
    <source>
        <dbReference type="ARBA" id="ARBA00022553"/>
    </source>
</evidence>
<comment type="cofactor">
    <cofactor evidence="1">
        <name>Mg(2+)</name>
        <dbReference type="ChEBI" id="CHEBI:18420"/>
    </cofactor>
</comment>
<keyword evidence="5" id="KW-0460">Magnesium</keyword>
<evidence type="ECO:0000256" key="4">
    <source>
        <dbReference type="ARBA" id="ARBA00022723"/>
    </source>
</evidence>
<dbReference type="InterPro" id="IPR005841">
    <property type="entry name" value="Alpha-D-phosphohexomutase_SF"/>
</dbReference>
<evidence type="ECO:0000259" key="9">
    <source>
        <dbReference type="Pfam" id="PF02878"/>
    </source>
</evidence>
<accession>A0ABP8JLX2</accession>
<dbReference type="PANTHER" id="PTHR45745:SF1">
    <property type="entry name" value="PHOSPHOGLUCOMUTASE 2B-RELATED"/>
    <property type="match status" value="1"/>
</dbReference>
<dbReference type="InterPro" id="IPR036900">
    <property type="entry name" value="A-D-PHexomutase_C_sf"/>
</dbReference>
<comment type="similarity">
    <text evidence="2">Belongs to the phosphohexose mutase family.</text>
</comment>
<dbReference type="InterPro" id="IPR005845">
    <property type="entry name" value="A-D-PHexomutase_a/b/a-II"/>
</dbReference>
<reference evidence="13" key="1">
    <citation type="journal article" date="2019" name="Int. J. Syst. Evol. Microbiol.">
        <title>The Global Catalogue of Microorganisms (GCM) 10K type strain sequencing project: providing services to taxonomists for standard genome sequencing and annotation.</title>
        <authorList>
            <consortium name="The Broad Institute Genomics Platform"/>
            <consortium name="The Broad Institute Genome Sequencing Center for Infectious Disease"/>
            <person name="Wu L."/>
            <person name="Ma J."/>
        </authorList>
    </citation>
    <scope>NUCLEOTIDE SEQUENCE [LARGE SCALE GENOMIC DNA]</scope>
    <source>
        <strain evidence="13">JCM 17808</strain>
    </source>
</reference>
<keyword evidence="3" id="KW-0597">Phosphoprotein</keyword>
<keyword evidence="13" id="KW-1185">Reference proteome</keyword>
<dbReference type="CDD" id="cd05799">
    <property type="entry name" value="PGM2"/>
    <property type="match status" value="1"/>
</dbReference>
<dbReference type="PROSITE" id="PS00710">
    <property type="entry name" value="PGM_PMM"/>
    <property type="match status" value="1"/>
</dbReference>
<feature type="region of interest" description="Disordered" evidence="7">
    <location>
        <begin position="42"/>
        <end position="91"/>
    </location>
</feature>
<dbReference type="Pfam" id="PF02880">
    <property type="entry name" value="PGM_PMM_III"/>
    <property type="match status" value="1"/>
</dbReference>
<dbReference type="InterPro" id="IPR005844">
    <property type="entry name" value="A-D-PHexomutase_a/b/a-I"/>
</dbReference>
<feature type="compositionally biased region" description="Low complexity" evidence="7">
    <location>
        <begin position="42"/>
        <end position="59"/>
    </location>
</feature>